<reference evidence="5 6" key="1">
    <citation type="submission" date="2017-01" db="EMBL/GenBank/DDBJ databases">
        <title>Novel large sulfur bacteria in the metagenomes of groundwater-fed chemosynthetic microbial mats in the Lake Huron basin.</title>
        <authorList>
            <person name="Sharrar A.M."/>
            <person name="Flood B.E."/>
            <person name="Bailey J.V."/>
            <person name="Jones D.S."/>
            <person name="Biddanda B."/>
            <person name="Ruberg S.A."/>
            <person name="Marcus D.N."/>
            <person name="Dick G.J."/>
        </authorList>
    </citation>
    <scope>NUCLEOTIDE SEQUENCE [LARGE SCALE GENOMIC DNA]</scope>
    <source>
        <strain evidence="5">A7</strain>
    </source>
</reference>
<evidence type="ECO:0000256" key="1">
    <source>
        <dbReference type="ARBA" id="ARBA00022723"/>
    </source>
</evidence>
<dbReference type="Proteomes" id="UP000192505">
    <property type="component" value="Unassembled WGS sequence"/>
</dbReference>
<keyword evidence="2" id="KW-0106">Calcium</keyword>
<gene>
    <name evidence="5" type="ORF">BWK72_03785</name>
</gene>
<feature type="region of interest" description="Disordered" evidence="3">
    <location>
        <begin position="228"/>
        <end position="249"/>
    </location>
</feature>
<dbReference type="Pfam" id="PF05567">
    <property type="entry name" value="T4P_PilY1"/>
    <property type="match status" value="1"/>
</dbReference>
<dbReference type="EMBL" id="MTEI01000002">
    <property type="protein sequence ID" value="OQW89097.1"/>
    <property type="molecule type" value="Genomic_DNA"/>
</dbReference>
<evidence type="ECO:0000256" key="3">
    <source>
        <dbReference type="SAM" id="MobiDB-lite"/>
    </source>
</evidence>
<sequence>MWAQAVDLNLTPLPPYLTETRGAPMVMLNISKDHQLFYKAFNEFTDLDGDGQPETTYKHSFRYYGYFDNHRCYTYDTTNNRFTPTRLENAAGTTDETYCGGTGEWHGNFLNWATMTRMDVVRRILYGGYRSTDDSVVSGTSLTVLERAHLPTDAHAFAKYYNGADIRKLTPFTPSTGEISICNASFKNDRYSHNAISAPSMLVANGNFSLWNANERWQCYWSEDKNASNSNDPATSGINASASNPSRASKGLGTGYAAGSYTVRVEVCKTGLGATTSNPTGFNLDEENKCKYYPLGNYKPVGLLQKYGERNEAAFGLITGSFAKNTSGGVLRKNVATFTDEVDLDDGQFKNVDGIVRTMNKLRMYGYDYDVGTYINADGCNFQQIGLSDGTCVTWGNPMGEMYLEALRYLAGKTASSDFTYTSSGSKDAALGLTIATWTDPFASGTTASFGDPLCRRSNIVNFNASVTSYDNDQWSGQSDIAGLGGTTTVAGLTDGVGNAEGLYATGKKWSVGSTTSNTNQMCNEKTMTSLSDSNGVCPEAPTYAGGFKMAGAALHAHTNPIRTDITIPSNNTNAFKVDTYGVALSTSTPRIKVAVPSQPGKFIVILPAYRLDMGTSGQGGGTLVDFRVVSQSATAGSYLIQWEDSEQGGDYDQDVWGTLEYSVNTTTNQISVSTNVIGESTFQPQGFGYVISGTNGQDGVHFHSGIEGFSYTDPVNIAATPTTKLNTSGGCNSCQTNDAKTTAVYTMSGVSGDALQDPLWYAAKYGGFDRTAASTYTDASAVAGTPLPAAAWDAKKTDGSIGSDNIPDNFFYAIDPSQLETSLEQIFTTILKAGGAAPAAATSSRTAAGGYVYVSTESLKAASPGNDADNSGEFLRFSFNTDGTVKGTADWDAGAKLTTQLLSSGWDNNRRVFTMNSETTGDIKVPFRWTNLSINQKNALKQNPALLTPLDSDPIAQNRLNWIRGDSTNETTAGGLRKRTKTKLGAIINSTPWFIGAPAAGYTNIDYGTGYDAFRKDSVIASRNSVAVGANDGMVHIFDAGTGLEQFAYVPRAMYDVTATAPYSKLAALTAKDFLISSGTNRLNVDGSVMAADMNMSTTTTPNWRTYLFGSFGRGAKGVYALDVTSPQSITTEDATNAAAVVKWEFTSAADADFGYVTGRTNPKNNGQPWQTGYMANGKWAVIYGNGYNSANGHAALFIIFANGPTTTDPVTGWTAGTYIKISTGPLGQGPDNGLATPTAVDTNNDGKIDVIYAGDLKGNVWKFNVSSTNTADWAVATEASATNTTKVPVFTATTLLPSPSTTTVTQPITTAVVPFVHPQGGYQLFFGTGKALESTDYPMSTVYSQTLYGIYDRPGSVGTITTGKTDLVEQTSITSAGIRYFSQNTVSYLTKKGWYLNLPVSSESVIFNPYAEDSYRVNVKSLAPEATSDGCRYDATSFEAIINPISGTPIPNSLPSAPLVTGFGAVGTTSLNSFEFSRGGIYRQPTPPPSTTSCTAGALNCVCNPANPSECVLCPDPATCNPPWKPLPQNQCMYRTISALGSGGVATSERYGVCTAGRLTWREILRNR</sequence>
<comment type="caution">
    <text evidence="5">The sequence shown here is derived from an EMBL/GenBank/DDBJ whole genome shotgun (WGS) entry which is preliminary data.</text>
</comment>
<feature type="compositionally biased region" description="Polar residues" evidence="3">
    <location>
        <begin position="228"/>
        <end position="247"/>
    </location>
</feature>
<keyword evidence="1" id="KW-0479">Metal-binding</keyword>
<organism evidence="5 6">
    <name type="scientific">Rhodoferax ferrireducens</name>
    <dbReference type="NCBI Taxonomy" id="192843"/>
    <lineage>
        <taxon>Bacteria</taxon>
        <taxon>Pseudomonadati</taxon>
        <taxon>Pseudomonadota</taxon>
        <taxon>Betaproteobacteria</taxon>
        <taxon>Burkholderiales</taxon>
        <taxon>Comamonadaceae</taxon>
        <taxon>Rhodoferax</taxon>
    </lineage>
</organism>
<evidence type="ECO:0000313" key="5">
    <source>
        <dbReference type="EMBL" id="OQW89097.1"/>
    </source>
</evidence>
<accession>A0A1W9KWR4</accession>
<dbReference type="GO" id="GO:0046872">
    <property type="term" value="F:metal ion binding"/>
    <property type="evidence" value="ECO:0007669"/>
    <property type="project" value="UniProtKB-KW"/>
</dbReference>
<protein>
    <recommendedName>
        <fullName evidence="4">PilY1 beta-propeller domain-containing protein</fullName>
    </recommendedName>
</protein>
<evidence type="ECO:0000313" key="6">
    <source>
        <dbReference type="Proteomes" id="UP000192505"/>
    </source>
</evidence>
<proteinExistence type="predicted"/>
<evidence type="ECO:0000256" key="2">
    <source>
        <dbReference type="ARBA" id="ARBA00022837"/>
    </source>
</evidence>
<dbReference type="InterPro" id="IPR008707">
    <property type="entry name" value="B-propeller_PilY1"/>
</dbReference>
<feature type="domain" description="PilY1 beta-propeller" evidence="4">
    <location>
        <begin position="985"/>
        <end position="1359"/>
    </location>
</feature>
<name>A0A1W9KWR4_9BURK</name>
<evidence type="ECO:0000259" key="4">
    <source>
        <dbReference type="Pfam" id="PF05567"/>
    </source>
</evidence>